<dbReference type="AlphaFoldDB" id="A0A517P959"/>
<sequence>MSAAPRRVLLATDHSDESHAAGRTLAALPFPSPPEVTLLHALAVPTVSTGTGPRPIPDAAIARMQSAAEEAQAAEAGPLEAAGLTVSSEIRRGKPADTIVAAAAEAHADLVVLGAVGQSALERLLLGSVSDRVAGSVGSSCLVVRPTGWPDEGRPPRLLIAVDETPASARAAACLAALRWPAGTTAALVSVMQTFDTFVPDFTNTLPTLWDELRVSSERRLAEAAAPFEAAGLEVTTDLQTAAHVGETLCRRARVHKADFVAVGDHGGSAAMKFLLGSTSRYVLRHSASSVWICRDAAG</sequence>
<evidence type="ECO:0000259" key="3">
    <source>
        <dbReference type="Pfam" id="PF00582"/>
    </source>
</evidence>
<dbReference type="KEGG" id="acaf:CA12_20140"/>
<dbReference type="InterPro" id="IPR006015">
    <property type="entry name" value="Universal_stress_UspA"/>
</dbReference>
<dbReference type="Pfam" id="PF00582">
    <property type="entry name" value="Usp"/>
    <property type="match status" value="2"/>
</dbReference>
<dbReference type="SUPFAM" id="SSF52402">
    <property type="entry name" value="Adenine nucleotide alpha hydrolases-like"/>
    <property type="match status" value="2"/>
</dbReference>
<evidence type="ECO:0000313" key="5">
    <source>
        <dbReference type="Proteomes" id="UP000318741"/>
    </source>
</evidence>
<dbReference type="InterPro" id="IPR051688">
    <property type="entry name" value="USP_A"/>
</dbReference>
<accession>A0A517P959</accession>
<dbReference type="InterPro" id="IPR014729">
    <property type="entry name" value="Rossmann-like_a/b/a_fold"/>
</dbReference>
<dbReference type="Proteomes" id="UP000318741">
    <property type="component" value="Chromosome"/>
</dbReference>
<keyword evidence="5" id="KW-1185">Reference proteome</keyword>
<evidence type="ECO:0000256" key="1">
    <source>
        <dbReference type="ARBA" id="ARBA00008791"/>
    </source>
</evidence>
<gene>
    <name evidence="4" type="ORF">CA12_20140</name>
</gene>
<dbReference type="RefSeq" id="WP_145358811.1">
    <property type="nucleotide sequence ID" value="NZ_CP036265.1"/>
</dbReference>
<feature type="domain" description="UspA" evidence="3">
    <location>
        <begin position="157"/>
        <end position="295"/>
    </location>
</feature>
<feature type="domain" description="UspA" evidence="3">
    <location>
        <begin position="6"/>
        <end position="145"/>
    </location>
</feature>
<dbReference type="InterPro" id="IPR006016">
    <property type="entry name" value="UspA"/>
</dbReference>
<dbReference type="OrthoDB" id="6368426at2"/>
<proteinExistence type="inferred from homology"/>
<name>A0A517P959_9PLAN</name>
<comment type="similarity">
    <text evidence="1">Belongs to the universal stress protein A family.</text>
</comment>
<dbReference type="PRINTS" id="PR01438">
    <property type="entry name" value="UNVRSLSTRESS"/>
</dbReference>
<feature type="region of interest" description="Disordered" evidence="2">
    <location>
        <begin position="1"/>
        <end position="20"/>
    </location>
</feature>
<dbReference type="PANTHER" id="PTHR43010:SF1">
    <property type="entry name" value="USPA DOMAIN-CONTAINING PROTEIN"/>
    <property type="match status" value="1"/>
</dbReference>
<evidence type="ECO:0000256" key="2">
    <source>
        <dbReference type="SAM" id="MobiDB-lite"/>
    </source>
</evidence>
<dbReference type="PANTHER" id="PTHR43010">
    <property type="entry name" value="UNIVERSAL STRESS PROTEIN SLR1230"/>
    <property type="match status" value="1"/>
</dbReference>
<dbReference type="Gene3D" id="3.40.50.620">
    <property type="entry name" value="HUPs"/>
    <property type="match status" value="2"/>
</dbReference>
<dbReference type="EMBL" id="CP036265">
    <property type="protein sequence ID" value="QDT15916.1"/>
    <property type="molecule type" value="Genomic_DNA"/>
</dbReference>
<evidence type="ECO:0000313" key="4">
    <source>
        <dbReference type="EMBL" id="QDT15916.1"/>
    </source>
</evidence>
<dbReference type="CDD" id="cd00293">
    <property type="entry name" value="USP-like"/>
    <property type="match status" value="1"/>
</dbReference>
<protein>
    <submittedName>
        <fullName evidence="4">Universal stress protein</fullName>
    </submittedName>
</protein>
<organism evidence="4 5">
    <name type="scientific">Alienimonas californiensis</name>
    <dbReference type="NCBI Taxonomy" id="2527989"/>
    <lineage>
        <taxon>Bacteria</taxon>
        <taxon>Pseudomonadati</taxon>
        <taxon>Planctomycetota</taxon>
        <taxon>Planctomycetia</taxon>
        <taxon>Planctomycetales</taxon>
        <taxon>Planctomycetaceae</taxon>
        <taxon>Alienimonas</taxon>
    </lineage>
</organism>
<reference evidence="4 5" key="1">
    <citation type="submission" date="2019-02" db="EMBL/GenBank/DDBJ databases">
        <title>Deep-cultivation of Planctomycetes and their phenomic and genomic characterization uncovers novel biology.</title>
        <authorList>
            <person name="Wiegand S."/>
            <person name="Jogler M."/>
            <person name="Boedeker C."/>
            <person name="Pinto D."/>
            <person name="Vollmers J."/>
            <person name="Rivas-Marin E."/>
            <person name="Kohn T."/>
            <person name="Peeters S.H."/>
            <person name="Heuer A."/>
            <person name="Rast P."/>
            <person name="Oberbeckmann S."/>
            <person name="Bunk B."/>
            <person name="Jeske O."/>
            <person name="Meyerdierks A."/>
            <person name="Storesund J.E."/>
            <person name="Kallscheuer N."/>
            <person name="Luecker S."/>
            <person name="Lage O.M."/>
            <person name="Pohl T."/>
            <person name="Merkel B.J."/>
            <person name="Hornburger P."/>
            <person name="Mueller R.-W."/>
            <person name="Bruemmer F."/>
            <person name="Labrenz M."/>
            <person name="Spormann A.M."/>
            <person name="Op den Camp H."/>
            <person name="Overmann J."/>
            <person name="Amann R."/>
            <person name="Jetten M.S.M."/>
            <person name="Mascher T."/>
            <person name="Medema M.H."/>
            <person name="Devos D.P."/>
            <person name="Kaster A.-K."/>
            <person name="Ovreas L."/>
            <person name="Rohde M."/>
            <person name="Galperin M.Y."/>
            <person name="Jogler C."/>
        </authorList>
    </citation>
    <scope>NUCLEOTIDE SEQUENCE [LARGE SCALE GENOMIC DNA]</scope>
    <source>
        <strain evidence="4 5">CA12</strain>
    </source>
</reference>